<dbReference type="InterPro" id="IPR002125">
    <property type="entry name" value="CMP_dCMP_dom"/>
</dbReference>
<evidence type="ECO:0000256" key="1">
    <source>
        <dbReference type="ARBA" id="ARBA00001947"/>
    </source>
</evidence>
<dbReference type="InterPro" id="IPR016193">
    <property type="entry name" value="Cytidine_deaminase-like"/>
</dbReference>
<dbReference type="GO" id="GO:0004126">
    <property type="term" value="F:cytidine deaminase activity"/>
    <property type="evidence" value="ECO:0007669"/>
    <property type="project" value="UniProtKB-EC"/>
</dbReference>
<name>A0A0F9VH75_9ZZZZ</name>
<keyword evidence="5" id="KW-0479">Metal-binding</keyword>
<dbReference type="GO" id="GO:0005829">
    <property type="term" value="C:cytosol"/>
    <property type="evidence" value="ECO:0007669"/>
    <property type="project" value="TreeGrafter"/>
</dbReference>
<comment type="caution">
    <text evidence="11">The sequence shown here is derived from an EMBL/GenBank/DDBJ whole genome shotgun (WGS) entry which is preliminary data.</text>
</comment>
<reference evidence="11" key="1">
    <citation type="journal article" date="2015" name="Nature">
        <title>Complex archaea that bridge the gap between prokaryotes and eukaryotes.</title>
        <authorList>
            <person name="Spang A."/>
            <person name="Saw J.H."/>
            <person name="Jorgensen S.L."/>
            <person name="Zaremba-Niedzwiedzka K."/>
            <person name="Martijn J."/>
            <person name="Lind A.E."/>
            <person name="van Eijk R."/>
            <person name="Schleper C."/>
            <person name="Guy L."/>
            <person name="Ettema T.J."/>
        </authorList>
    </citation>
    <scope>NUCLEOTIDE SEQUENCE</scope>
</reference>
<keyword evidence="6" id="KW-0378">Hydrolase</keyword>
<dbReference type="InterPro" id="IPR050202">
    <property type="entry name" value="Cyt/Deoxycyt_deaminase"/>
</dbReference>
<dbReference type="PROSITE" id="PS51747">
    <property type="entry name" value="CYT_DCMP_DEAMINASES_2"/>
    <property type="match status" value="1"/>
</dbReference>
<dbReference type="CDD" id="cd01283">
    <property type="entry name" value="cytidine_deaminase"/>
    <property type="match status" value="1"/>
</dbReference>
<dbReference type="SUPFAM" id="SSF53927">
    <property type="entry name" value="Cytidine deaminase-like"/>
    <property type="match status" value="1"/>
</dbReference>
<proteinExistence type="inferred from homology"/>
<comment type="similarity">
    <text evidence="3">Belongs to the cytidine and deoxycytidylate deaminase family.</text>
</comment>
<evidence type="ECO:0000256" key="6">
    <source>
        <dbReference type="ARBA" id="ARBA00022801"/>
    </source>
</evidence>
<evidence type="ECO:0000256" key="2">
    <source>
        <dbReference type="ARBA" id="ARBA00003949"/>
    </source>
</evidence>
<protein>
    <recommendedName>
        <fullName evidence="4">cytidine deaminase</fullName>
        <ecNumber evidence="4">3.5.4.5</ecNumber>
    </recommendedName>
    <alternativeName>
        <fullName evidence="8">Cytidine aminohydrolase</fullName>
    </alternativeName>
</protein>
<accession>A0A0F9VH75</accession>
<evidence type="ECO:0000259" key="10">
    <source>
        <dbReference type="PROSITE" id="PS51747"/>
    </source>
</evidence>
<dbReference type="AlphaFoldDB" id="A0A0F9VH75"/>
<dbReference type="PANTHER" id="PTHR11644">
    <property type="entry name" value="CYTIDINE DEAMINASE"/>
    <property type="match status" value="1"/>
</dbReference>
<evidence type="ECO:0000256" key="8">
    <source>
        <dbReference type="ARBA" id="ARBA00032005"/>
    </source>
</evidence>
<dbReference type="GO" id="GO:0055086">
    <property type="term" value="P:nucleobase-containing small molecule metabolic process"/>
    <property type="evidence" value="ECO:0007669"/>
    <property type="project" value="UniProtKB-ARBA"/>
</dbReference>
<comment type="function">
    <text evidence="2">This enzyme scavenges exogenous and endogenous cytidine and 2'-deoxycytidine for UMP synthesis.</text>
</comment>
<evidence type="ECO:0000256" key="5">
    <source>
        <dbReference type="ARBA" id="ARBA00022723"/>
    </source>
</evidence>
<dbReference type="NCBIfam" id="TIGR01354">
    <property type="entry name" value="cyt_deam_tetra"/>
    <property type="match status" value="1"/>
</dbReference>
<comment type="catalytic activity">
    <reaction evidence="9">
        <text>cytidine + H2O + H(+) = uridine + NH4(+)</text>
        <dbReference type="Rhea" id="RHEA:16069"/>
        <dbReference type="ChEBI" id="CHEBI:15377"/>
        <dbReference type="ChEBI" id="CHEBI:15378"/>
        <dbReference type="ChEBI" id="CHEBI:16704"/>
        <dbReference type="ChEBI" id="CHEBI:17562"/>
        <dbReference type="ChEBI" id="CHEBI:28938"/>
        <dbReference type="EC" id="3.5.4.5"/>
    </reaction>
</comment>
<dbReference type="EC" id="3.5.4.5" evidence="4"/>
<dbReference type="InterPro" id="IPR006262">
    <property type="entry name" value="Cyt_deam_tetra"/>
</dbReference>
<dbReference type="GO" id="GO:0072527">
    <property type="term" value="P:pyrimidine-containing compound metabolic process"/>
    <property type="evidence" value="ECO:0007669"/>
    <property type="project" value="UniProtKB-ARBA"/>
</dbReference>
<evidence type="ECO:0000256" key="7">
    <source>
        <dbReference type="ARBA" id="ARBA00022833"/>
    </source>
</evidence>
<dbReference type="EMBL" id="LAZR01000533">
    <property type="protein sequence ID" value="KKN65158.1"/>
    <property type="molecule type" value="Genomic_DNA"/>
</dbReference>
<dbReference type="GO" id="GO:0008270">
    <property type="term" value="F:zinc ion binding"/>
    <property type="evidence" value="ECO:0007669"/>
    <property type="project" value="InterPro"/>
</dbReference>
<dbReference type="Pfam" id="PF00383">
    <property type="entry name" value="dCMP_cyt_deam_1"/>
    <property type="match status" value="1"/>
</dbReference>
<dbReference type="NCBIfam" id="NF004064">
    <property type="entry name" value="PRK05578.1"/>
    <property type="match status" value="1"/>
</dbReference>
<dbReference type="PANTHER" id="PTHR11644:SF2">
    <property type="entry name" value="CYTIDINE DEAMINASE"/>
    <property type="match status" value="1"/>
</dbReference>
<sequence>MKPSKQTVNKLIEEATKVREHAYAPYSKFAVGAAVLCENGHIFGGCNVENVALGLSICAERSAIVKAFSEGCRDIEVIAIVADSPSPSSPCGICRQVFYEFNPNMIVVLANLQGDAIIKSASDLLPYAFKRHRENDSLEPDKVKKS</sequence>
<dbReference type="FunFam" id="3.40.140.10:FF:000008">
    <property type="entry name" value="Cytidine deaminase"/>
    <property type="match status" value="1"/>
</dbReference>
<comment type="cofactor">
    <cofactor evidence="1">
        <name>Zn(2+)</name>
        <dbReference type="ChEBI" id="CHEBI:29105"/>
    </cofactor>
</comment>
<dbReference type="Gene3D" id="3.40.140.10">
    <property type="entry name" value="Cytidine Deaminase, domain 2"/>
    <property type="match status" value="1"/>
</dbReference>
<gene>
    <name evidence="11" type="ORF">LCGC14_0484670</name>
</gene>
<organism evidence="11">
    <name type="scientific">marine sediment metagenome</name>
    <dbReference type="NCBI Taxonomy" id="412755"/>
    <lineage>
        <taxon>unclassified sequences</taxon>
        <taxon>metagenomes</taxon>
        <taxon>ecological metagenomes</taxon>
    </lineage>
</organism>
<evidence type="ECO:0000256" key="4">
    <source>
        <dbReference type="ARBA" id="ARBA00012783"/>
    </source>
</evidence>
<evidence type="ECO:0000313" key="11">
    <source>
        <dbReference type="EMBL" id="KKN65158.1"/>
    </source>
</evidence>
<evidence type="ECO:0000256" key="3">
    <source>
        <dbReference type="ARBA" id="ARBA00006576"/>
    </source>
</evidence>
<keyword evidence="7" id="KW-0862">Zinc</keyword>
<feature type="domain" description="CMP/dCMP-type deaminase" evidence="10">
    <location>
        <begin position="6"/>
        <end position="132"/>
    </location>
</feature>
<evidence type="ECO:0000256" key="9">
    <source>
        <dbReference type="ARBA" id="ARBA00049558"/>
    </source>
</evidence>